<comment type="caution">
    <text evidence="5">The sequence shown here is derived from an EMBL/GenBank/DDBJ whole genome shotgun (WGS) entry which is preliminary data.</text>
</comment>
<feature type="binding site" evidence="4">
    <location>
        <begin position="81"/>
        <end position="87"/>
    </location>
    <ligand>
        <name>CTP</name>
        <dbReference type="ChEBI" id="CHEBI:37563"/>
    </ligand>
</feature>
<comment type="pathway">
    <text evidence="4">Cell wall biogenesis; poly(ribitol phosphate) teichoic acid biosynthesis.</text>
</comment>
<feature type="site" description="Transition state stabilizer" evidence="4">
    <location>
        <position position="22"/>
    </location>
</feature>
<dbReference type="GO" id="GO:0050518">
    <property type="term" value="F:2-C-methyl-D-erythritol 4-phosphate cytidylyltransferase activity"/>
    <property type="evidence" value="ECO:0007669"/>
    <property type="project" value="TreeGrafter"/>
</dbReference>
<dbReference type="EMBL" id="QFVR01000011">
    <property type="protein sequence ID" value="PWI25203.1"/>
    <property type="molecule type" value="Genomic_DNA"/>
</dbReference>
<evidence type="ECO:0000256" key="2">
    <source>
        <dbReference type="ARBA" id="ARBA00022695"/>
    </source>
</evidence>
<dbReference type="GO" id="GO:1902012">
    <property type="term" value="P:poly(ribitol phosphate) teichoic acid biosynthetic process"/>
    <property type="evidence" value="ECO:0007669"/>
    <property type="project" value="UniProtKB-UniRule"/>
</dbReference>
<protein>
    <recommendedName>
        <fullName evidence="4">Ribitol-5-phosphate cytidylyltransferase</fullName>
        <ecNumber evidence="4">2.7.7.40</ecNumber>
    </recommendedName>
</protein>
<dbReference type="OrthoDB" id="9806837at2"/>
<dbReference type="HAMAP" id="MF_02068">
    <property type="entry name" value="TarI"/>
    <property type="match status" value="1"/>
</dbReference>
<dbReference type="Gene3D" id="3.90.550.10">
    <property type="entry name" value="Spore Coat Polysaccharide Biosynthesis Protein SpsA, Chain A"/>
    <property type="match status" value="1"/>
</dbReference>
<dbReference type="GO" id="GO:0071555">
    <property type="term" value="P:cell wall organization"/>
    <property type="evidence" value="ECO:0007669"/>
    <property type="project" value="UniProtKB-KW"/>
</dbReference>
<dbReference type="UniPathway" id="UPA00790"/>
<reference evidence="5 6" key="1">
    <citation type="submission" date="2018-05" db="EMBL/GenBank/DDBJ databases">
        <title>Kurthia sibirica genome sequence.</title>
        <authorList>
            <person name="Maclea K.S."/>
            <person name="Goen A.E."/>
        </authorList>
    </citation>
    <scope>NUCLEOTIDE SEQUENCE [LARGE SCALE GENOMIC DNA]</scope>
    <source>
        <strain evidence="5 6">ATCC 49154</strain>
    </source>
</reference>
<dbReference type="PANTHER" id="PTHR32125">
    <property type="entry name" value="2-C-METHYL-D-ERYTHRITOL 4-PHOSPHATE CYTIDYLYLTRANSFERASE, CHLOROPLASTIC"/>
    <property type="match status" value="1"/>
</dbReference>
<dbReference type="InterPro" id="IPR034683">
    <property type="entry name" value="IspD/TarI"/>
</dbReference>
<accession>A0A2U3AKZ2</accession>
<evidence type="ECO:0000256" key="3">
    <source>
        <dbReference type="ARBA" id="ARBA00022944"/>
    </source>
</evidence>
<dbReference type="Pfam" id="PF01128">
    <property type="entry name" value="IspD"/>
    <property type="match status" value="1"/>
</dbReference>
<evidence type="ECO:0000313" key="6">
    <source>
        <dbReference type="Proteomes" id="UP000245938"/>
    </source>
</evidence>
<keyword evidence="4" id="KW-0961">Cell wall biogenesis/degradation</keyword>
<feature type="site" description="Positions ribitol 5-phosphate for the nucleophilic attack" evidence="4">
    <location>
        <position position="160"/>
    </location>
</feature>
<dbReference type="EC" id="2.7.7.40" evidence="4"/>
<organism evidence="5 6">
    <name type="scientific">Kurthia sibirica</name>
    <dbReference type="NCBI Taxonomy" id="202750"/>
    <lineage>
        <taxon>Bacteria</taxon>
        <taxon>Bacillati</taxon>
        <taxon>Bacillota</taxon>
        <taxon>Bacilli</taxon>
        <taxon>Bacillales</taxon>
        <taxon>Caryophanaceae</taxon>
        <taxon>Kurthia</taxon>
    </lineage>
</organism>
<evidence type="ECO:0000313" key="5">
    <source>
        <dbReference type="EMBL" id="PWI25203.1"/>
    </source>
</evidence>
<dbReference type="InterPro" id="IPR050088">
    <property type="entry name" value="IspD/TarI_cytidylyltransf_bact"/>
</dbReference>
<keyword evidence="2 4" id="KW-0548">Nucleotidyltransferase</keyword>
<dbReference type="InterPro" id="IPR034709">
    <property type="entry name" value="TarI"/>
</dbReference>
<sequence>MIYAGILAGGKGTRMGNVPMPKQFLTLQNKAIIIHTVEKFILNSKIDKIICAVPKDWVQYTNDLLKKHQLNIPRVSVVSGGTDRNDTIMKVIEAIEGEFQTTEEDILITHDAVRPFLTHRIIEENIEKGLLNGAVDTVIEAIDTIVESTDGQYITNIPVRSAMYQGQTPQTFNIKKLKSLYDGLTSEEKEILTDAAKIFVIKGEKVGLVRGETYNIKVTTPYDLNVANSILKGSLDKK</sequence>
<dbReference type="Proteomes" id="UP000245938">
    <property type="component" value="Unassembled WGS sequence"/>
</dbReference>
<dbReference type="PANTHER" id="PTHR32125:SF8">
    <property type="entry name" value="RIBITOL-5-PHOSPHATE CYTIDYLYLTRANSFERASE"/>
    <property type="match status" value="1"/>
</dbReference>
<comment type="similarity">
    <text evidence="4">Belongs to the IspD/TarI cytidylyltransferase family. TarI subfamily.</text>
</comment>
<dbReference type="SUPFAM" id="SSF53448">
    <property type="entry name" value="Nucleotide-diphospho-sugar transferases"/>
    <property type="match status" value="1"/>
</dbReference>
<dbReference type="FunFam" id="3.90.550.10:FF:000003">
    <property type="entry name" value="2-C-methyl-D-erythritol 4-phosphate cytidylyltransferase"/>
    <property type="match status" value="1"/>
</dbReference>
<proteinExistence type="inferred from homology"/>
<feature type="site" description="Transition state stabilizer" evidence="4">
    <location>
        <position position="14"/>
    </location>
</feature>
<dbReference type="RefSeq" id="WP_109306236.1">
    <property type="nucleotide sequence ID" value="NZ_BJUF01000053.1"/>
</dbReference>
<evidence type="ECO:0000256" key="1">
    <source>
        <dbReference type="ARBA" id="ARBA00022679"/>
    </source>
</evidence>
<feature type="binding site" evidence="4">
    <location>
        <begin position="7"/>
        <end position="10"/>
    </location>
    <ligand>
        <name>CTP</name>
        <dbReference type="ChEBI" id="CHEBI:37563"/>
    </ligand>
</feature>
<name>A0A2U3AKZ2_9BACL</name>
<comment type="function">
    <text evidence="4">Catalyzes the transfer of the cytidylyl group of CTP to D-ribitol 5-phosphate.</text>
</comment>
<evidence type="ECO:0000256" key="4">
    <source>
        <dbReference type="HAMAP-Rule" id="MF_02068"/>
    </source>
</evidence>
<keyword evidence="1 4" id="KW-0808">Transferase</keyword>
<dbReference type="GO" id="GO:0047349">
    <property type="term" value="F:D-ribitol-5-phosphate cytidylyltransferase activity"/>
    <property type="evidence" value="ECO:0007669"/>
    <property type="project" value="UniProtKB-UniRule"/>
</dbReference>
<gene>
    <name evidence="4" type="primary">tarI</name>
    <name evidence="5" type="ORF">DEX24_09720</name>
</gene>
<keyword evidence="6" id="KW-1185">Reference proteome</keyword>
<dbReference type="CDD" id="cd02516">
    <property type="entry name" value="CDP-ME_synthetase"/>
    <property type="match status" value="1"/>
</dbReference>
<feature type="site" description="Positions ribitol 5-phosphate for the nucleophilic attack" evidence="4">
    <location>
        <position position="217"/>
    </location>
</feature>
<comment type="catalytic activity">
    <reaction evidence="4">
        <text>D-ribitol 5-phosphate + CTP + H(+) = CDP-L-ribitol + diphosphate</text>
        <dbReference type="Rhea" id="RHEA:12456"/>
        <dbReference type="ChEBI" id="CHEBI:15378"/>
        <dbReference type="ChEBI" id="CHEBI:33019"/>
        <dbReference type="ChEBI" id="CHEBI:37563"/>
        <dbReference type="ChEBI" id="CHEBI:57608"/>
        <dbReference type="ChEBI" id="CHEBI:57695"/>
        <dbReference type="EC" id="2.7.7.40"/>
    </reaction>
</comment>
<dbReference type="NCBIfam" id="NF001183">
    <property type="entry name" value="PRK00155.1-3"/>
    <property type="match status" value="1"/>
</dbReference>
<keyword evidence="3 4" id="KW-0777">Teichoic acid biosynthesis</keyword>
<dbReference type="AlphaFoldDB" id="A0A2U3AKZ2"/>
<comment type="caution">
    <text evidence="4">Lacks conserved residue(s) required for the propagation of feature annotation.</text>
</comment>
<dbReference type="InterPro" id="IPR029044">
    <property type="entry name" value="Nucleotide-diphossugar_trans"/>
</dbReference>